<gene>
    <name evidence="3" type="ORF">MICPUCDRAFT_60676</name>
</gene>
<dbReference type="EMBL" id="GG663743">
    <property type="protein sequence ID" value="EEH54837.1"/>
    <property type="molecule type" value="Genomic_DNA"/>
</dbReference>
<dbReference type="GeneID" id="9686370"/>
<dbReference type="Gene3D" id="1.10.150.50">
    <property type="entry name" value="Transcription Factor, Ets-1"/>
    <property type="match status" value="1"/>
</dbReference>
<dbReference type="SMART" id="SM00454">
    <property type="entry name" value="SAM"/>
    <property type="match status" value="1"/>
</dbReference>
<feature type="region of interest" description="Disordered" evidence="1">
    <location>
        <begin position="1"/>
        <end position="27"/>
    </location>
</feature>
<accession>C1MZB8</accession>
<dbReference type="InterPro" id="IPR013761">
    <property type="entry name" value="SAM/pointed_sf"/>
</dbReference>
<keyword evidence="4" id="KW-1185">Reference proteome</keyword>
<dbReference type="AlphaFoldDB" id="C1MZB8"/>
<dbReference type="eggNOG" id="KOG4374">
    <property type="taxonomic scope" value="Eukaryota"/>
</dbReference>
<dbReference type="Proteomes" id="UP000001876">
    <property type="component" value="Unassembled WGS sequence"/>
</dbReference>
<dbReference type="Pfam" id="PF00536">
    <property type="entry name" value="SAM_1"/>
    <property type="match status" value="1"/>
</dbReference>
<reference evidence="3 4" key="1">
    <citation type="journal article" date="2009" name="Science">
        <title>Green evolution and dynamic adaptations revealed by genomes of the marine picoeukaryotes Micromonas.</title>
        <authorList>
            <person name="Worden A.Z."/>
            <person name="Lee J.H."/>
            <person name="Mock T."/>
            <person name="Rouze P."/>
            <person name="Simmons M.P."/>
            <person name="Aerts A.L."/>
            <person name="Allen A.E."/>
            <person name="Cuvelier M.L."/>
            <person name="Derelle E."/>
            <person name="Everett M.V."/>
            <person name="Foulon E."/>
            <person name="Grimwood J."/>
            <person name="Gundlach H."/>
            <person name="Henrissat B."/>
            <person name="Napoli C."/>
            <person name="McDonald S.M."/>
            <person name="Parker M.S."/>
            <person name="Rombauts S."/>
            <person name="Salamov A."/>
            <person name="Von Dassow P."/>
            <person name="Badger J.H."/>
            <person name="Coutinho P.M."/>
            <person name="Demir E."/>
            <person name="Dubchak I."/>
            <person name="Gentemann C."/>
            <person name="Eikrem W."/>
            <person name="Gready J.E."/>
            <person name="John U."/>
            <person name="Lanier W."/>
            <person name="Lindquist E.A."/>
            <person name="Lucas S."/>
            <person name="Mayer K.F."/>
            <person name="Moreau H."/>
            <person name="Not F."/>
            <person name="Otillar R."/>
            <person name="Panaud O."/>
            <person name="Pangilinan J."/>
            <person name="Paulsen I."/>
            <person name="Piegu B."/>
            <person name="Poliakov A."/>
            <person name="Robbens S."/>
            <person name="Schmutz J."/>
            <person name="Toulza E."/>
            <person name="Wyss T."/>
            <person name="Zelensky A."/>
            <person name="Zhou K."/>
            <person name="Armbrust E.V."/>
            <person name="Bhattacharya D."/>
            <person name="Goodenough U.W."/>
            <person name="Van de Peer Y."/>
            <person name="Grigoriev I.V."/>
        </authorList>
    </citation>
    <scope>NUCLEOTIDE SEQUENCE [LARGE SCALE GENOMIC DNA]</scope>
    <source>
        <strain evidence="3 4">CCMP1545</strain>
    </source>
</reference>
<dbReference type="InterPro" id="IPR001660">
    <property type="entry name" value="SAM"/>
</dbReference>
<dbReference type="OrthoDB" id="76949at2759"/>
<evidence type="ECO:0000313" key="3">
    <source>
        <dbReference type="EMBL" id="EEH54837.1"/>
    </source>
</evidence>
<dbReference type="KEGG" id="mpp:MICPUCDRAFT_60676"/>
<protein>
    <submittedName>
        <fullName evidence="3">Predicted protein</fullName>
    </submittedName>
</protein>
<proteinExistence type="predicted"/>
<evidence type="ECO:0000256" key="1">
    <source>
        <dbReference type="SAM" id="MobiDB-lite"/>
    </source>
</evidence>
<dbReference type="OMA" id="MRIDHMG"/>
<evidence type="ECO:0000259" key="2">
    <source>
        <dbReference type="SMART" id="SM00454"/>
    </source>
</evidence>
<feature type="domain" description="SAM" evidence="2">
    <location>
        <begin position="150"/>
        <end position="215"/>
    </location>
</feature>
<organism evidence="4">
    <name type="scientific">Micromonas pusilla (strain CCMP1545)</name>
    <name type="common">Picoplanktonic green alga</name>
    <dbReference type="NCBI Taxonomy" id="564608"/>
    <lineage>
        <taxon>Eukaryota</taxon>
        <taxon>Viridiplantae</taxon>
        <taxon>Chlorophyta</taxon>
        <taxon>Mamiellophyceae</taxon>
        <taxon>Mamiellales</taxon>
        <taxon>Mamiellaceae</taxon>
        <taxon>Micromonas</taxon>
    </lineage>
</organism>
<name>C1MZB8_MICPC</name>
<dbReference type="SUPFAM" id="SSF47769">
    <property type="entry name" value="SAM/Pointed domain"/>
    <property type="match status" value="1"/>
</dbReference>
<feature type="region of interest" description="Disordered" evidence="1">
    <location>
        <begin position="133"/>
        <end position="155"/>
    </location>
</feature>
<dbReference type="RefSeq" id="XP_003061187.1">
    <property type="nucleotide sequence ID" value="XM_003061141.1"/>
</dbReference>
<sequence length="216" mass="22952">MPRLTFSSSDGKDKDAKRKFGGGKMRAFPTGASVVGKMRAFGDGAARKKNDGPSRVSVLSRVTGGISKFRSNTERVVRRVTTNNGKWKHDMFPGSRGTVGEKRERIGDLRSRLGGGKSDGRVVRLVGGGVGGGASRGDLRNTLGGAPRGRSGSGQEQVASFLRGLDLGKYVGVFKSQEIDVSALQAITDRDLENLGLPLGPRKKVMAAKKTAFRGF</sequence>
<dbReference type="STRING" id="564608.C1MZB8"/>
<evidence type="ECO:0000313" key="4">
    <source>
        <dbReference type="Proteomes" id="UP000001876"/>
    </source>
</evidence>